<protein>
    <submittedName>
        <fullName evidence="1">Uncharacterized protein</fullName>
    </submittedName>
</protein>
<dbReference type="AlphaFoldDB" id="A0A6C0D4K5"/>
<accession>A0A6C0D4K5</accession>
<name>A0A6C0D4K5_9ZZZZ</name>
<dbReference type="EMBL" id="MN739534">
    <property type="protein sequence ID" value="QHT11481.1"/>
    <property type="molecule type" value="Genomic_DNA"/>
</dbReference>
<proteinExistence type="predicted"/>
<reference evidence="1" key="1">
    <citation type="journal article" date="2020" name="Nature">
        <title>Giant virus diversity and host interactions through global metagenomics.</title>
        <authorList>
            <person name="Schulz F."/>
            <person name="Roux S."/>
            <person name="Paez-Espino D."/>
            <person name="Jungbluth S."/>
            <person name="Walsh D.A."/>
            <person name="Denef V.J."/>
            <person name="McMahon K.D."/>
            <person name="Konstantinidis K.T."/>
            <person name="Eloe-Fadrosh E.A."/>
            <person name="Kyrpides N.C."/>
            <person name="Woyke T."/>
        </authorList>
    </citation>
    <scope>NUCLEOTIDE SEQUENCE</scope>
    <source>
        <strain evidence="1">GVMAG-M-3300023174-116</strain>
    </source>
</reference>
<evidence type="ECO:0000313" key="1">
    <source>
        <dbReference type="EMBL" id="QHT11481.1"/>
    </source>
</evidence>
<organism evidence="1">
    <name type="scientific">viral metagenome</name>
    <dbReference type="NCBI Taxonomy" id="1070528"/>
    <lineage>
        <taxon>unclassified sequences</taxon>
        <taxon>metagenomes</taxon>
        <taxon>organismal metagenomes</taxon>
    </lineage>
</organism>
<sequence length="174" mass="20391">MTTRAMIKKQSEVNKIFEVLKTCAISSNDYVSSKEPFFKNDSTGQPFQQFNMLFNNATIPEGLNRNIKVIYQILGHQKKEIYYGQWTIMSLDEALQRYKELCNQGQTNVFDIGYKYGGMGYIDVLSCDLTSHLLFYRRDGGSSDYDRLYNLNQLINEGSRPYDKFYFSTWFYNV</sequence>